<evidence type="ECO:0000259" key="1">
    <source>
        <dbReference type="Pfam" id="PF01592"/>
    </source>
</evidence>
<reference evidence="2" key="1">
    <citation type="submission" date="2018-05" db="EMBL/GenBank/DDBJ databases">
        <authorList>
            <person name="Lanie J.A."/>
            <person name="Ng W.-L."/>
            <person name="Kazmierczak K.M."/>
            <person name="Andrzejewski T.M."/>
            <person name="Davidsen T.M."/>
            <person name="Wayne K.J."/>
            <person name="Tettelin H."/>
            <person name="Glass J.I."/>
            <person name="Rusch D."/>
            <person name="Podicherti R."/>
            <person name="Tsui H.-C.T."/>
            <person name="Winkler M.E."/>
        </authorList>
    </citation>
    <scope>NUCLEOTIDE SEQUENCE</scope>
</reference>
<organism evidence="2">
    <name type="scientific">marine metagenome</name>
    <dbReference type="NCBI Taxonomy" id="408172"/>
    <lineage>
        <taxon>unclassified sequences</taxon>
        <taxon>metagenomes</taxon>
        <taxon>ecological metagenomes</taxon>
    </lineage>
</organism>
<dbReference type="InterPro" id="IPR002871">
    <property type="entry name" value="NIF_FeS_clus_asmbl_NifU_N"/>
</dbReference>
<dbReference type="SUPFAM" id="SSF82649">
    <property type="entry name" value="SufE/NifU"/>
    <property type="match status" value="1"/>
</dbReference>
<dbReference type="Gene3D" id="3.90.1010.10">
    <property type="match status" value="1"/>
</dbReference>
<gene>
    <name evidence="2" type="ORF">METZ01_LOCUS110878</name>
</gene>
<feature type="domain" description="NIF system FeS cluster assembly NifU N-terminal" evidence="1">
    <location>
        <begin position="29"/>
        <end position="117"/>
    </location>
</feature>
<dbReference type="GO" id="GO:0016226">
    <property type="term" value="P:iron-sulfur cluster assembly"/>
    <property type="evidence" value="ECO:0007669"/>
    <property type="project" value="InterPro"/>
</dbReference>
<proteinExistence type="predicted"/>
<accession>A0A381WZW6</accession>
<dbReference type="AlphaFoldDB" id="A0A381WZW6"/>
<name>A0A381WZW6_9ZZZZ</name>
<dbReference type="GO" id="GO:0005506">
    <property type="term" value="F:iron ion binding"/>
    <property type="evidence" value="ECO:0007669"/>
    <property type="project" value="InterPro"/>
</dbReference>
<dbReference type="Pfam" id="PF01592">
    <property type="entry name" value="NifU_N"/>
    <property type="match status" value="1"/>
</dbReference>
<protein>
    <recommendedName>
        <fullName evidence="1">NIF system FeS cluster assembly NifU N-terminal domain-containing protein</fullName>
    </recommendedName>
</protein>
<dbReference type="EMBL" id="UINC01013427">
    <property type="protein sequence ID" value="SVA58024.1"/>
    <property type="molecule type" value="Genomic_DNA"/>
</dbReference>
<sequence>MTQDSTRHYFDKEEHVFDACGDQHSNYILGTASNPLGMQINLYFKVEEGTITDAKYNVNGCPTLVAITAYYVEKVIGRNLEDCTDFKAFAIHEIIDLPKNRMDRILLLENAVNACIGQKET</sequence>
<evidence type="ECO:0000313" key="2">
    <source>
        <dbReference type="EMBL" id="SVA58024.1"/>
    </source>
</evidence>
<dbReference type="GO" id="GO:0051536">
    <property type="term" value="F:iron-sulfur cluster binding"/>
    <property type="evidence" value="ECO:0007669"/>
    <property type="project" value="InterPro"/>
</dbReference>